<dbReference type="Pfam" id="PF13639">
    <property type="entry name" value="zf-RING_2"/>
    <property type="match status" value="1"/>
</dbReference>
<dbReference type="SMART" id="SM00184">
    <property type="entry name" value="RING"/>
    <property type="match status" value="1"/>
</dbReference>
<dbReference type="SUPFAM" id="SSF57850">
    <property type="entry name" value="RING/U-box"/>
    <property type="match status" value="1"/>
</dbReference>
<keyword evidence="2 4" id="KW-0863">Zinc-finger</keyword>
<dbReference type="EMBL" id="JABFUD020000021">
    <property type="protein sequence ID" value="KAI5063662.1"/>
    <property type="molecule type" value="Genomic_DNA"/>
</dbReference>
<reference evidence="7" key="1">
    <citation type="submission" date="2021-01" db="EMBL/GenBank/DDBJ databases">
        <title>Adiantum capillus-veneris genome.</title>
        <authorList>
            <person name="Fang Y."/>
            <person name="Liao Q."/>
        </authorList>
    </citation>
    <scope>NUCLEOTIDE SEQUENCE</scope>
    <source>
        <strain evidence="7">H3</strain>
        <tissue evidence="7">Leaf</tissue>
    </source>
</reference>
<feature type="compositionally biased region" description="Low complexity" evidence="5">
    <location>
        <begin position="72"/>
        <end position="82"/>
    </location>
</feature>
<dbReference type="GO" id="GO:0008270">
    <property type="term" value="F:zinc ion binding"/>
    <property type="evidence" value="ECO:0007669"/>
    <property type="project" value="UniProtKB-KW"/>
</dbReference>
<evidence type="ECO:0000256" key="3">
    <source>
        <dbReference type="ARBA" id="ARBA00022833"/>
    </source>
</evidence>
<organism evidence="7 8">
    <name type="scientific">Adiantum capillus-veneris</name>
    <name type="common">Maidenhair fern</name>
    <dbReference type="NCBI Taxonomy" id="13818"/>
    <lineage>
        <taxon>Eukaryota</taxon>
        <taxon>Viridiplantae</taxon>
        <taxon>Streptophyta</taxon>
        <taxon>Embryophyta</taxon>
        <taxon>Tracheophyta</taxon>
        <taxon>Polypodiopsida</taxon>
        <taxon>Polypodiidae</taxon>
        <taxon>Polypodiales</taxon>
        <taxon>Pteridineae</taxon>
        <taxon>Pteridaceae</taxon>
        <taxon>Vittarioideae</taxon>
        <taxon>Adiantum</taxon>
    </lineage>
</organism>
<dbReference type="PANTHER" id="PTHR45931:SF3">
    <property type="entry name" value="RING ZINC FINGER-CONTAINING PROTEIN"/>
    <property type="match status" value="1"/>
</dbReference>
<evidence type="ECO:0000259" key="6">
    <source>
        <dbReference type="PROSITE" id="PS50089"/>
    </source>
</evidence>
<feature type="compositionally biased region" description="Polar residues" evidence="5">
    <location>
        <begin position="17"/>
        <end position="36"/>
    </location>
</feature>
<dbReference type="Proteomes" id="UP000886520">
    <property type="component" value="Chromosome 21"/>
</dbReference>
<comment type="caution">
    <text evidence="7">The sequence shown here is derived from an EMBL/GenBank/DDBJ whole genome shotgun (WGS) entry which is preliminary data.</text>
</comment>
<dbReference type="AlphaFoldDB" id="A0A9D4U9B3"/>
<feature type="region of interest" description="Disordered" evidence="5">
    <location>
        <begin position="1"/>
        <end position="106"/>
    </location>
</feature>
<gene>
    <name evidence="7" type="ORF">GOP47_0022209</name>
</gene>
<evidence type="ECO:0000256" key="1">
    <source>
        <dbReference type="ARBA" id="ARBA00022723"/>
    </source>
</evidence>
<evidence type="ECO:0000313" key="8">
    <source>
        <dbReference type="Proteomes" id="UP000886520"/>
    </source>
</evidence>
<dbReference type="GO" id="GO:0005634">
    <property type="term" value="C:nucleus"/>
    <property type="evidence" value="ECO:0007669"/>
    <property type="project" value="TreeGrafter"/>
</dbReference>
<keyword evidence="8" id="KW-1185">Reference proteome</keyword>
<dbReference type="InterPro" id="IPR013083">
    <property type="entry name" value="Znf_RING/FYVE/PHD"/>
</dbReference>
<protein>
    <recommendedName>
        <fullName evidence="6">RING-type domain-containing protein</fullName>
    </recommendedName>
</protein>
<keyword evidence="3" id="KW-0862">Zinc</keyword>
<dbReference type="GO" id="GO:0061630">
    <property type="term" value="F:ubiquitin protein ligase activity"/>
    <property type="evidence" value="ECO:0007669"/>
    <property type="project" value="TreeGrafter"/>
</dbReference>
<proteinExistence type="predicted"/>
<evidence type="ECO:0000256" key="2">
    <source>
        <dbReference type="ARBA" id="ARBA00022771"/>
    </source>
</evidence>
<dbReference type="PROSITE" id="PS50089">
    <property type="entry name" value="ZF_RING_2"/>
    <property type="match status" value="1"/>
</dbReference>
<dbReference type="InterPro" id="IPR051834">
    <property type="entry name" value="RING_finger_E3_ligase"/>
</dbReference>
<feature type="domain" description="RING-type" evidence="6">
    <location>
        <begin position="222"/>
        <end position="263"/>
    </location>
</feature>
<evidence type="ECO:0000313" key="7">
    <source>
        <dbReference type="EMBL" id="KAI5063662.1"/>
    </source>
</evidence>
<accession>A0A9D4U9B3</accession>
<dbReference type="InterPro" id="IPR001841">
    <property type="entry name" value="Znf_RING"/>
</dbReference>
<feature type="compositionally biased region" description="Basic residues" evidence="5">
    <location>
        <begin position="38"/>
        <end position="62"/>
    </location>
</feature>
<dbReference type="GO" id="GO:0006511">
    <property type="term" value="P:ubiquitin-dependent protein catabolic process"/>
    <property type="evidence" value="ECO:0007669"/>
    <property type="project" value="TreeGrafter"/>
</dbReference>
<name>A0A9D4U9B3_ADICA</name>
<dbReference type="PANTHER" id="PTHR45931">
    <property type="entry name" value="SI:CH211-59O9.10"/>
    <property type="match status" value="1"/>
</dbReference>
<keyword evidence="1" id="KW-0479">Metal-binding</keyword>
<dbReference type="Gene3D" id="3.30.40.10">
    <property type="entry name" value="Zinc/RING finger domain, C3HC4 (zinc finger)"/>
    <property type="match status" value="1"/>
</dbReference>
<sequence length="309" mass="34572">MMAGNETTRRRRVQGRTALTSELSSNGRTGRPNTATGLHHHLHHHDHHHHHYHYHHHHHHFPRSLNADQEEGLLLSSSESSSQADPNSNDHQGLVHNRSGLQGAIMPREAATEGRDRLDERLWSSAMQSHRPGFRANLLEEFSLLFEDEEDPWSDDELLELGIEEWLAAVGLDEAVHSDVQSAPEQGLSKALIRRLPRVAYVPQVSREDRGVGSISSDQEDCSVCLEHFVMGQQLICLPCKHRFHPNCLTPWLENHAKCPYCRAKVSFDGAGAASSSQSGNESAVSLIEDDLIAWMEAVDSGLSQLCIR</sequence>
<evidence type="ECO:0000256" key="5">
    <source>
        <dbReference type="SAM" id="MobiDB-lite"/>
    </source>
</evidence>
<evidence type="ECO:0000256" key="4">
    <source>
        <dbReference type="PROSITE-ProRule" id="PRU00175"/>
    </source>
</evidence>
<dbReference type="OrthoDB" id="8062037at2759"/>